<dbReference type="InterPro" id="IPR029062">
    <property type="entry name" value="Class_I_gatase-like"/>
</dbReference>
<comment type="subcellular location">
    <subcellularLocation>
        <location evidence="7">Cytoplasm</location>
    </subcellularLocation>
</comment>
<dbReference type="SUPFAM" id="SSF52317">
    <property type="entry name" value="Class I glutamine amidotransferase-like"/>
    <property type="match status" value="1"/>
</dbReference>
<dbReference type="HAMAP" id="MF_00295">
    <property type="entry name" value="MetA_acyltransf"/>
    <property type="match status" value="1"/>
</dbReference>
<dbReference type="NCBIfam" id="TIGR01001">
    <property type="entry name" value="metA"/>
    <property type="match status" value="1"/>
</dbReference>
<keyword evidence="3 7" id="KW-0808">Transferase</keyword>
<keyword evidence="2 7" id="KW-0028">Amino-acid biosynthesis</keyword>
<evidence type="ECO:0000313" key="8">
    <source>
        <dbReference type="EMBL" id="MBC3796798.1"/>
    </source>
</evidence>
<evidence type="ECO:0000256" key="6">
    <source>
        <dbReference type="ARBA" id="ARBA00049043"/>
    </source>
</evidence>
<dbReference type="Gene3D" id="3.40.50.880">
    <property type="match status" value="1"/>
</dbReference>
<dbReference type="EMBL" id="WJBB01000006">
    <property type="protein sequence ID" value="MBC3796798.1"/>
    <property type="molecule type" value="Genomic_DNA"/>
</dbReference>
<comment type="caution">
    <text evidence="7">Lacks conserved residue(s) required for the propagation of feature annotation.</text>
</comment>
<organism evidence="8 9">
    <name type="scientific">Acetobacterium tundrae</name>
    <dbReference type="NCBI Taxonomy" id="132932"/>
    <lineage>
        <taxon>Bacteria</taxon>
        <taxon>Bacillati</taxon>
        <taxon>Bacillota</taxon>
        <taxon>Clostridia</taxon>
        <taxon>Eubacteriales</taxon>
        <taxon>Eubacteriaceae</taxon>
        <taxon>Acetobacterium</taxon>
    </lineage>
</organism>
<evidence type="ECO:0000256" key="1">
    <source>
        <dbReference type="ARBA" id="ARBA00022490"/>
    </source>
</evidence>
<feature type="active site" evidence="7">
    <location>
        <position position="237"/>
    </location>
</feature>
<keyword evidence="5 7" id="KW-0012">Acyltransferase</keyword>
<comment type="caution">
    <text evidence="8">The sequence shown here is derived from an EMBL/GenBank/DDBJ whole genome shotgun (WGS) entry which is preliminary data.</text>
</comment>
<name>A0ABR6WKJ3_9FIRM</name>
<evidence type="ECO:0000313" key="9">
    <source>
        <dbReference type="Proteomes" id="UP000653358"/>
    </source>
</evidence>
<dbReference type="PIRSF" id="PIRSF000450">
    <property type="entry name" value="H_ser_succinyltr"/>
    <property type="match status" value="1"/>
</dbReference>
<feature type="site" description="Important for substrate specificity" evidence="7">
    <location>
        <position position="192"/>
    </location>
</feature>
<dbReference type="InterPro" id="IPR005697">
    <property type="entry name" value="HST_MetA"/>
</dbReference>
<keyword evidence="1 7" id="KW-0963">Cytoplasm</keyword>
<comment type="similarity">
    <text evidence="7">Belongs to the MetA family.</text>
</comment>
<feature type="binding site" evidence="7">
    <location>
        <position position="192"/>
    </location>
    <ligand>
        <name>substrate</name>
    </ligand>
</feature>
<dbReference type="InterPro" id="IPR033752">
    <property type="entry name" value="MetA_family"/>
</dbReference>
<dbReference type="RefSeq" id="WP_148605522.1">
    <property type="nucleotide sequence ID" value="NZ_RXYB01000021.1"/>
</dbReference>
<reference evidence="8 9" key="1">
    <citation type="journal article" date="2020" name="mSystems">
        <title>Defining Genomic and Predicted Metabolic Features of the Acetobacterium Genus.</title>
        <authorList>
            <person name="Ross D.E."/>
            <person name="Marshall C.W."/>
            <person name="Gulliver D."/>
            <person name="May H.D."/>
            <person name="Norman R.S."/>
        </authorList>
    </citation>
    <scope>NUCLEOTIDE SEQUENCE [LARGE SCALE GENOMIC DNA]</scope>
    <source>
        <strain evidence="8 9">DSM 9173</strain>
    </source>
</reference>
<dbReference type="CDD" id="cd03131">
    <property type="entry name" value="GATase1_HTS"/>
    <property type="match status" value="1"/>
</dbReference>
<evidence type="ECO:0000256" key="2">
    <source>
        <dbReference type="ARBA" id="ARBA00022605"/>
    </source>
</evidence>
<evidence type="ECO:0000256" key="3">
    <source>
        <dbReference type="ARBA" id="ARBA00022679"/>
    </source>
</evidence>
<sequence>MPICVKEGLPAIEALANENIFIMSESRAEHQDIRTLRILIVNLMPTVIATETQLLRLLSNTSLQLSVEFLKISTHIPKNSILEHLHQFYMTFEEIKNKSYDGMIITGAPIGQLEFEEADCWDELCEVMEWAKYHVNSALYSCWSAYAALHYHFGLNKCNLSNKLSGIYAHTVNMRRHPIVRGFDDIFMAPHSRDIAINKEELLKISELDILAESEKAGVYLIADKNNKQLFVTGHCEFDRAALESEYIQDCLKGLNPKFPENFQIKDKSPFSKQTSWNSHASLLFSNWLNYYVYQQTPYRLSDIGYKNNIEKMGKLSVAK</sequence>
<evidence type="ECO:0000256" key="5">
    <source>
        <dbReference type="ARBA" id="ARBA00023315"/>
    </source>
</evidence>
<keyword evidence="4" id="KW-0486">Methionine biosynthesis</keyword>
<dbReference type="PANTHER" id="PTHR20919:SF0">
    <property type="entry name" value="HOMOSERINE O-SUCCINYLTRANSFERASE"/>
    <property type="match status" value="1"/>
</dbReference>
<dbReference type="Proteomes" id="UP000653358">
    <property type="component" value="Unassembled WGS sequence"/>
</dbReference>
<proteinExistence type="inferred from homology"/>
<comment type="catalytic activity">
    <reaction evidence="6">
        <text>L-homoserine + acetyl-CoA = O-acetyl-L-homoserine + CoA</text>
        <dbReference type="Rhea" id="RHEA:13701"/>
        <dbReference type="ChEBI" id="CHEBI:57287"/>
        <dbReference type="ChEBI" id="CHEBI:57288"/>
        <dbReference type="ChEBI" id="CHEBI:57476"/>
        <dbReference type="ChEBI" id="CHEBI:57716"/>
        <dbReference type="EC" id="2.3.1.31"/>
    </reaction>
</comment>
<keyword evidence="9" id="KW-1185">Reference proteome</keyword>
<gene>
    <name evidence="8" type="primary">metA</name>
    <name evidence="8" type="ORF">GH807_07005</name>
</gene>
<dbReference type="PANTHER" id="PTHR20919">
    <property type="entry name" value="HOMOSERINE O-SUCCINYLTRANSFERASE"/>
    <property type="match status" value="1"/>
</dbReference>
<evidence type="ECO:0000256" key="7">
    <source>
        <dbReference type="HAMAP-Rule" id="MF_00295"/>
    </source>
</evidence>
<dbReference type="Pfam" id="PF04204">
    <property type="entry name" value="HTS"/>
    <property type="match status" value="1"/>
</dbReference>
<dbReference type="EC" id="2.3.1.-" evidence="7"/>
<protein>
    <recommendedName>
        <fullName evidence="7">Probable acyltransferase</fullName>
        <ecNumber evidence="7">2.3.1.-</ecNumber>
    </recommendedName>
</protein>
<accession>A0ABR6WKJ3</accession>
<evidence type="ECO:0000256" key="4">
    <source>
        <dbReference type="ARBA" id="ARBA00023167"/>
    </source>
</evidence>
<dbReference type="GO" id="GO:0008899">
    <property type="term" value="F:homoserine O-succinyltransferase activity"/>
    <property type="evidence" value="ECO:0007669"/>
    <property type="project" value="UniProtKB-EC"/>
</dbReference>
<feature type="site" description="Important for acyl-CoA specificity" evidence="7">
    <location>
        <position position="111"/>
    </location>
</feature>